<keyword evidence="11" id="KW-1185">Reference proteome</keyword>
<keyword evidence="6" id="KW-0862">Zinc</keyword>
<dbReference type="EC" id="3.5.4.33" evidence="2"/>
<evidence type="ECO:0000313" key="11">
    <source>
        <dbReference type="Proteomes" id="UP000747399"/>
    </source>
</evidence>
<dbReference type="CDD" id="cd01285">
    <property type="entry name" value="nucleoside_deaminase"/>
    <property type="match status" value="1"/>
</dbReference>
<dbReference type="InterPro" id="IPR002125">
    <property type="entry name" value="CMP_dCMP_dom"/>
</dbReference>
<protein>
    <recommendedName>
        <fullName evidence="2">tRNA(adenine(34)) deaminase</fullName>
        <ecNumber evidence="2">3.5.4.33</ecNumber>
    </recommendedName>
</protein>
<comment type="catalytic activity">
    <reaction evidence="7">
        <text>adenosine(34) in tRNA + H2O + H(+) = inosine(34) in tRNA + NH4(+)</text>
        <dbReference type="Rhea" id="RHEA:43168"/>
        <dbReference type="Rhea" id="RHEA-COMP:10373"/>
        <dbReference type="Rhea" id="RHEA-COMP:10374"/>
        <dbReference type="ChEBI" id="CHEBI:15377"/>
        <dbReference type="ChEBI" id="CHEBI:15378"/>
        <dbReference type="ChEBI" id="CHEBI:28938"/>
        <dbReference type="ChEBI" id="CHEBI:74411"/>
        <dbReference type="ChEBI" id="CHEBI:82852"/>
        <dbReference type="EC" id="3.5.4.33"/>
    </reaction>
</comment>
<dbReference type="InterPro" id="IPR028883">
    <property type="entry name" value="tRNA_aden_deaminase"/>
</dbReference>
<evidence type="ECO:0000256" key="2">
    <source>
        <dbReference type="ARBA" id="ARBA00012740"/>
    </source>
</evidence>
<dbReference type="GO" id="GO:0009507">
    <property type="term" value="C:chloroplast"/>
    <property type="evidence" value="ECO:0007669"/>
    <property type="project" value="TreeGrafter"/>
</dbReference>
<dbReference type="PANTHER" id="PTHR11079:SF179">
    <property type="entry name" value="TRNA(ADENINE(34)) DEAMINASE, CHLOROPLASTIC"/>
    <property type="match status" value="1"/>
</dbReference>
<dbReference type="InterPro" id="IPR016193">
    <property type="entry name" value="Cytidine_deaminase-like"/>
</dbReference>
<evidence type="ECO:0000256" key="7">
    <source>
        <dbReference type="ARBA" id="ARBA00048045"/>
    </source>
</evidence>
<evidence type="ECO:0000259" key="9">
    <source>
        <dbReference type="PROSITE" id="PS51747"/>
    </source>
</evidence>
<evidence type="ECO:0000256" key="4">
    <source>
        <dbReference type="ARBA" id="ARBA00022723"/>
    </source>
</evidence>
<evidence type="ECO:0000256" key="5">
    <source>
        <dbReference type="ARBA" id="ARBA00022801"/>
    </source>
</evidence>
<feature type="domain" description="CMP/dCMP-type deaminase" evidence="9">
    <location>
        <begin position="93"/>
        <end position="215"/>
    </location>
</feature>
<evidence type="ECO:0000256" key="8">
    <source>
        <dbReference type="SAM" id="MobiDB-lite"/>
    </source>
</evidence>
<dbReference type="PROSITE" id="PS51747">
    <property type="entry name" value="CYT_DCMP_DEAMINASES_2"/>
    <property type="match status" value="1"/>
</dbReference>
<organism evidence="10 11">
    <name type="scientific">Volvox africanus</name>
    <dbReference type="NCBI Taxonomy" id="51714"/>
    <lineage>
        <taxon>Eukaryota</taxon>
        <taxon>Viridiplantae</taxon>
        <taxon>Chlorophyta</taxon>
        <taxon>core chlorophytes</taxon>
        <taxon>Chlorophyceae</taxon>
        <taxon>CS clade</taxon>
        <taxon>Chlamydomonadales</taxon>
        <taxon>Volvocaceae</taxon>
        <taxon>Volvox</taxon>
    </lineage>
</organism>
<dbReference type="GO" id="GO:0052717">
    <property type="term" value="F:tRNA-specific adenosine-34 deaminase activity"/>
    <property type="evidence" value="ECO:0007669"/>
    <property type="project" value="UniProtKB-EC"/>
</dbReference>
<keyword evidence="4" id="KW-0479">Metal-binding</keyword>
<dbReference type="EMBL" id="BNCO01000010">
    <property type="protein sequence ID" value="GIL51070.1"/>
    <property type="molecule type" value="Genomic_DNA"/>
</dbReference>
<name>A0A8J4B0C4_9CHLO</name>
<gene>
    <name evidence="10" type="ORF">Vafri_7159</name>
</gene>
<keyword evidence="5" id="KW-0378">Hydrolase</keyword>
<dbReference type="Gene3D" id="3.40.140.10">
    <property type="entry name" value="Cytidine Deaminase, domain 2"/>
    <property type="match status" value="1"/>
</dbReference>
<evidence type="ECO:0000256" key="3">
    <source>
        <dbReference type="ARBA" id="ARBA00022694"/>
    </source>
</evidence>
<feature type="region of interest" description="Disordered" evidence="8">
    <location>
        <begin position="472"/>
        <end position="514"/>
    </location>
</feature>
<reference evidence="10" key="1">
    <citation type="journal article" date="2021" name="Proc. Natl. Acad. Sci. U.S.A.">
        <title>Three genomes in the algal genus Volvox reveal the fate of a haploid sex-determining region after a transition to homothallism.</title>
        <authorList>
            <person name="Yamamoto K."/>
            <person name="Hamaji T."/>
            <person name="Kawai-Toyooka H."/>
            <person name="Matsuzaki R."/>
            <person name="Takahashi F."/>
            <person name="Nishimura Y."/>
            <person name="Kawachi M."/>
            <person name="Noguchi H."/>
            <person name="Minakuchi Y."/>
            <person name="Umen J.G."/>
            <person name="Toyoda A."/>
            <person name="Nozaki H."/>
        </authorList>
    </citation>
    <scope>NUCLEOTIDE SEQUENCE</scope>
    <source>
        <strain evidence="10">NIES-3780</strain>
    </source>
</reference>
<comment type="cofactor">
    <cofactor evidence="1">
        <name>Zn(2+)</name>
        <dbReference type="ChEBI" id="CHEBI:29105"/>
    </cofactor>
</comment>
<accession>A0A8J4B0C4</accession>
<dbReference type="PANTHER" id="PTHR11079">
    <property type="entry name" value="CYTOSINE DEAMINASE FAMILY MEMBER"/>
    <property type="match status" value="1"/>
</dbReference>
<feature type="compositionally biased region" description="Basic residues" evidence="8">
    <location>
        <begin position="488"/>
        <end position="505"/>
    </location>
</feature>
<dbReference type="Proteomes" id="UP000747399">
    <property type="component" value="Unassembled WGS sequence"/>
</dbReference>
<keyword evidence="3" id="KW-0819">tRNA processing</keyword>
<evidence type="ECO:0000313" key="10">
    <source>
        <dbReference type="EMBL" id="GIL51070.1"/>
    </source>
</evidence>
<proteinExistence type="inferred from homology"/>
<evidence type="ECO:0000256" key="1">
    <source>
        <dbReference type="ARBA" id="ARBA00001947"/>
    </source>
</evidence>
<dbReference type="HAMAP" id="MF_00972">
    <property type="entry name" value="tRNA_aden_deaminase"/>
    <property type="match status" value="1"/>
</dbReference>
<dbReference type="Pfam" id="PF00383">
    <property type="entry name" value="dCMP_cyt_deam_1"/>
    <property type="match status" value="1"/>
</dbReference>
<dbReference type="SUPFAM" id="SSF53927">
    <property type="entry name" value="Cytidine deaminase-like"/>
    <property type="match status" value="1"/>
</dbReference>
<sequence length="566" mass="60878">MSLMACILALPTRGHCDATLKQGIRRLDPYQMRAAARSCNFSPRLGTPAATPLLYSTWHILPFHATSSSIDGYRTVLSAASNISAPTRQEFSVADLQFMDEALDEARTAAAEGEIPVGAVLVHDGRIVARGHNRVETLRSPLAHAEMLCLAAGASKLRAWRLLGATMYVTLEPCPMCAGAILQARLARVVYGARQPRLGADGSWLQLFPRSSGSSADLQPRSAFGGAWKRGDCKCGRLDYSSDWESDAECERMWSSRGDGDHVDSDSDRGCTRYNGHLRGNVDPDQCQDAEPCAAPSLGRDAEGPGQKLRTCSTGGAGRYWAAEVAARNPVWDKDSDEGAVNGSGRFHQSDNGCSHAGDDSAYGCISVSRSIGRTLHNTGRHSVSSCGNGGPRYNTLDDGDGGVGDCNCSIGGSGHIRNASGVGDDRIVGCCKECDESRSNFGGEIHGSDCGNGRTRGASCDGSDWVNPDLLHSPRHESMVEADSTARKGRRGKDKASQGRRPRLRGGCAAEEPLPLQPHPFHTSFEVQGGCLADESAELMRSFFRRRRRECRRDRSDVFREVATV</sequence>
<dbReference type="AlphaFoldDB" id="A0A8J4B0C4"/>
<comment type="caution">
    <text evidence="10">The sequence shown here is derived from an EMBL/GenBank/DDBJ whole genome shotgun (WGS) entry which is preliminary data.</text>
</comment>
<evidence type="ECO:0000256" key="6">
    <source>
        <dbReference type="ARBA" id="ARBA00022833"/>
    </source>
</evidence>
<dbReference type="GO" id="GO:0046872">
    <property type="term" value="F:metal ion binding"/>
    <property type="evidence" value="ECO:0007669"/>
    <property type="project" value="UniProtKB-KW"/>
</dbReference>
<dbReference type="GO" id="GO:0002100">
    <property type="term" value="P:tRNA wobble adenosine to inosine editing"/>
    <property type="evidence" value="ECO:0007669"/>
    <property type="project" value="InterPro"/>
</dbReference>